<gene>
    <name evidence="2" type="ORF">DFR31_1584</name>
</gene>
<dbReference type="InterPro" id="IPR001173">
    <property type="entry name" value="Glyco_trans_2-like"/>
</dbReference>
<feature type="domain" description="Glycosyltransferase 2-like" evidence="1">
    <location>
        <begin position="10"/>
        <end position="142"/>
    </location>
</feature>
<evidence type="ECO:0000259" key="1">
    <source>
        <dbReference type="Pfam" id="PF00535"/>
    </source>
</evidence>
<proteinExistence type="predicted"/>
<dbReference type="Pfam" id="PF00535">
    <property type="entry name" value="Glycos_transf_2"/>
    <property type="match status" value="1"/>
</dbReference>
<evidence type="ECO:0000313" key="2">
    <source>
        <dbReference type="EMBL" id="RLK51640.1"/>
    </source>
</evidence>
<dbReference type="Proteomes" id="UP000275461">
    <property type="component" value="Unassembled WGS sequence"/>
</dbReference>
<dbReference type="SUPFAM" id="SSF53448">
    <property type="entry name" value="Nucleotide-diphospho-sugar transferases"/>
    <property type="match status" value="1"/>
</dbReference>
<dbReference type="InterPro" id="IPR050834">
    <property type="entry name" value="Glycosyltransf_2"/>
</dbReference>
<evidence type="ECO:0000313" key="3">
    <source>
        <dbReference type="Proteomes" id="UP000275461"/>
    </source>
</evidence>
<dbReference type="OrthoDB" id="9801954at2"/>
<sequence length="336" mass="37878">MTHHAPSIVVIIPYYQREHGLLRRAVTSVLDRGAHLPIRVVVVDDESPLPARDDIGDLVEASNGAVEILQQANAGPAAARNTALDYVCTDAPYVTFLDSDDQWIGPFLEDAYFALAQGYDLFIGNARRGARSGTRFEWSEDSASNIYPEHHVPIDRALEIYEFCGDFFDLMVRRTNLIGSGAIAYRMDRFSSLRFHSGLFQGEDRLFKLVLAKDLNAVAFSPKIYVEEGEGVNIFDKAEWGTPESLRLTSNYVRLSRMLLEELRLTQEQRRYLAGRQGQSRMAFAATLLHLILHKKEVNWLLVKETLASDPMAIRNIVFKAVQLAWRRFGSKGGSL</sequence>
<dbReference type="RefSeq" id="WP_121442036.1">
    <property type="nucleotide sequence ID" value="NZ_RCDA01000001.1"/>
</dbReference>
<dbReference type="PANTHER" id="PTHR43685:SF2">
    <property type="entry name" value="GLYCOSYLTRANSFERASE 2-LIKE DOMAIN-CONTAINING PROTEIN"/>
    <property type="match status" value="1"/>
</dbReference>
<keyword evidence="3" id="KW-1185">Reference proteome</keyword>
<protein>
    <submittedName>
        <fullName evidence="2">Succinoglycan biosynthesis protein ExoW</fullName>
    </submittedName>
</protein>
<dbReference type="PANTHER" id="PTHR43685">
    <property type="entry name" value="GLYCOSYLTRANSFERASE"/>
    <property type="match status" value="1"/>
</dbReference>
<dbReference type="EMBL" id="RCDA01000001">
    <property type="protein sequence ID" value="RLK51640.1"/>
    <property type="molecule type" value="Genomic_DNA"/>
</dbReference>
<name>A0A498CE78_9GAMM</name>
<organism evidence="2 3">
    <name type="scientific">Alkalispirillum mobile</name>
    <dbReference type="NCBI Taxonomy" id="85925"/>
    <lineage>
        <taxon>Bacteria</taxon>
        <taxon>Pseudomonadati</taxon>
        <taxon>Pseudomonadota</taxon>
        <taxon>Gammaproteobacteria</taxon>
        <taxon>Chromatiales</taxon>
        <taxon>Ectothiorhodospiraceae</taxon>
        <taxon>Alkalispirillum</taxon>
    </lineage>
</organism>
<reference evidence="2 3" key="1">
    <citation type="submission" date="2018-10" db="EMBL/GenBank/DDBJ databases">
        <title>Genomic Encyclopedia of Type Strains, Phase IV (KMG-IV): sequencing the most valuable type-strain genomes for metagenomic binning, comparative biology and taxonomic classification.</title>
        <authorList>
            <person name="Goeker M."/>
        </authorList>
    </citation>
    <scope>NUCLEOTIDE SEQUENCE [LARGE SCALE GENOMIC DNA]</scope>
    <source>
        <strain evidence="2 3">DSM 12769</strain>
    </source>
</reference>
<accession>A0A498CE78</accession>
<dbReference type="InterPro" id="IPR029044">
    <property type="entry name" value="Nucleotide-diphossugar_trans"/>
</dbReference>
<dbReference type="CDD" id="cd00761">
    <property type="entry name" value="Glyco_tranf_GTA_type"/>
    <property type="match status" value="1"/>
</dbReference>
<dbReference type="AlphaFoldDB" id="A0A498CE78"/>
<comment type="caution">
    <text evidence="2">The sequence shown here is derived from an EMBL/GenBank/DDBJ whole genome shotgun (WGS) entry which is preliminary data.</text>
</comment>
<dbReference type="Gene3D" id="3.90.550.10">
    <property type="entry name" value="Spore Coat Polysaccharide Biosynthesis Protein SpsA, Chain A"/>
    <property type="match status" value="1"/>
</dbReference>